<comment type="caution">
    <text evidence="2">The sequence shown here is derived from an EMBL/GenBank/DDBJ whole genome shotgun (WGS) entry which is preliminary data.</text>
</comment>
<feature type="region of interest" description="Disordered" evidence="1">
    <location>
        <begin position="1"/>
        <end position="70"/>
    </location>
</feature>
<protein>
    <submittedName>
        <fullName evidence="2">Uncharacterized protein</fullName>
    </submittedName>
</protein>
<proteinExistence type="predicted"/>
<accession>A0AAV4EJZ1</accession>
<dbReference type="Proteomes" id="UP000762676">
    <property type="component" value="Unassembled WGS sequence"/>
</dbReference>
<dbReference type="EMBL" id="BMAT01010806">
    <property type="protein sequence ID" value="GFR61075.1"/>
    <property type="molecule type" value="Genomic_DNA"/>
</dbReference>
<evidence type="ECO:0000313" key="3">
    <source>
        <dbReference type="Proteomes" id="UP000762676"/>
    </source>
</evidence>
<keyword evidence="3" id="KW-1185">Reference proteome</keyword>
<evidence type="ECO:0000256" key="1">
    <source>
        <dbReference type="SAM" id="MobiDB-lite"/>
    </source>
</evidence>
<reference evidence="2 3" key="1">
    <citation type="journal article" date="2021" name="Elife">
        <title>Chloroplast acquisition without the gene transfer in kleptoplastic sea slugs, Plakobranchus ocellatus.</title>
        <authorList>
            <person name="Maeda T."/>
            <person name="Takahashi S."/>
            <person name="Yoshida T."/>
            <person name="Shimamura S."/>
            <person name="Takaki Y."/>
            <person name="Nagai Y."/>
            <person name="Toyoda A."/>
            <person name="Suzuki Y."/>
            <person name="Arimoto A."/>
            <person name="Ishii H."/>
            <person name="Satoh N."/>
            <person name="Nishiyama T."/>
            <person name="Hasebe M."/>
            <person name="Maruyama T."/>
            <person name="Minagawa J."/>
            <person name="Obokata J."/>
            <person name="Shigenobu S."/>
        </authorList>
    </citation>
    <scope>NUCLEOTIDE SEQUENCE [LARGE SCALE GENOMIC DNA]</scope>
</reference>
<dbReference type="AlphaFoldDB" id="A0AAV4EJZ1"/>
<feature type="compositionally biased region" description="Acidic residues" evidence="1">
    <location>
        <begin position="1"/>
        <end position="39"/>
    </location>
</feature>
<gene>
    <name evidence="2" type="ORF">ElyMa_005423000</name>
</gene>
<sequence length="123" mass="13876">MVVDDDDDDDDDDEDDDDDDDDDDEDDDGDDDDEEEEEENHATKGSRPMLKKILTTKPSEMANPPPNKSTSCQGIFRFMYSQVMSGFTPEGERVDGNSEKINFCVQLKAIDFEATRESHAEVT</sequence>
<evidence type="ECO:0000313" key="2">
    <source>
        <dbReference type="EMBL" id="GFR61075.1"/>
    </source>
</evidence>
<name>A0AAV4EJZ1_9GAST</name>
<organism evidence="2 3">
    <name type="scientific">Elysia marginata</name>
    <dbReference type="NCBI Taxonomy" id="1093978"/>
    <lineage>
        <taxon>Eukaryota</taxon>
        <taxon>Metazoa</taxon>
        <taxon>Spiralia</taxon>
        <taxon>Lophotrochozoa</taxon>
        <taxon>Mollusca</taxon>
        <taxon>Gastropoda</taxon>
        <taxon>Heterobranchia</taxon>
        <taxon>Euthyneura</taxon>
        <taxon>Panpulmonata</taxon>
        <taxon>Sacoglossa</taxon>
        <taxon>Placobranchoidea</taxon>
        <taxon>Plakobranchidae</taxon>
        <taxon>Elysia</taxon>
    </lineage>
</organism>